<comment type="caution">
    <text evidence="1">The sequence shown here is derived from an EMBL/GenBank/DDBJ whole genome shotgun (WGS) entry which is preliminary data.</text>
</comment>
<dbReference type="EMBL" id="LVYI01000026">
    <property type="protein sequence ID" value="OAP53759.1"/>
    <property type="molecule type" value="Genomic_DNA"/>
</dbReference>
<keyword evidence="2" id="KW-1185">Reference proteome</keyword>
<sequence>MAVESPTAESAAIFLCCLEIFNFYKVYAILNEVFLAREVDETSQ</sequence>
<dbReference type="Proteomes" id="UP000078343">
    <property type="component" value="Unassembled WGS sequence"/>
</dbReference>
<name>A0A178Z1S9_9EURO</name>
<evidence type="ECO:0000313" key="2">
    <source>
        <dbReference type="Proteomes" id="UP000078343"/>
    </source>
</evidence>
<organism evidence="1 2">
    <name type="scientific">Fonsecaea erecta</name>
    <dbReference type="NCBI Taxonomy" id="1367422"/>
    <lineage>
        <taxon>Eukaryota</taxon>
        <taxon>Fungi</taxon>
        <taxon>Dikarya</taxon>
        <taxon>Ascomycota</taxon>
        <taxon>Pezizomycotina</taxon>
        <taxon>Eurotiomycetes</taxon>
        <taxon>Chaetothyriomycetidae</taxon>
        <taxon>Chaetothyriales</taxon>
        <taxon>Herpotrichiellaceae</taxon>
        <taxon>Fonsecaea</taxon>
    </lineage>
</organism>
<evidence type="ECO:0000313" key="1">
    <source>
        <dbReference type="EMBL" id="OAP53759.1"/>
    </source>
</evidence>
<protein>
    <submittedName>
        <fullName evidence="1">Uncharacterized protein</fullName>
    </submittedName>
</protein>
<reference evidence="1 2" key="1">
    <citation type="submission" date="2016-04" db="EMBL/GenBank/DDBJ databases">
        <title>Draft genome of Fonsecaea erecta CBS 125763.</title>
        <authorList>
            <person name="Weiss V.A."/>
            <person name="Vicente V.A."/>
            <person name="Raittz R.T."/>
            <person name="Moreno L.F."/>
            <person name="De Souza E.M."/>
            <person name="Pedrosa F.O."/>
            <person name="Steffens M.B."/>
            <person name="Faoro H."/>
            <person name="Tadra-Sfeir M.Z."/>
            <person name="Najafzadeh M.J."/>
            <person name="Felipe M.S."/>
            <person name="Teixeira M."/>
            <person name="Sun J."/>
            <person name="Xi L."/>
            <person name="Gomes R."/>
            <person name="De Azevedo C.M."/>
            <person name="Salgado C.G."/>
            <person name="Da Silva M.B."/>
            <person name="Nascimento M.F."/>
            <person name="Queiroz-Telles F."/>
            <person name="Attili D.S."/>
            <person name="Gorbushina A."/>
        </authorList>
    </citation>
    <scope>NUCLEOTIDE SEQUENCE [LARGE SCALE GENOMIC DNA]</scope>
    <source>
        <strain evidence="1 2">CBS 125763</strain>
    </source>
</reference>
<dbReference type="AlphaFoldDB" id="A0A178Z1S9"/>
<dbReference type="GeneID" id="30016209"/>
<accession>A0A178Z1S9</accession>
<dbReference type="RefSeq" id="XP_018687126.1">
    <property type="nucleotide sequence ID" value="XM_018843546.1"/>
</dbReference>
<gene>
    <name evidence="1" type="ORF">AYL99_12043</name>
</gene>
<proteinExistence type="predicted"/>